<evidence type="ECO:0000259" key="1">
    <source>
        <dbReference type="Pfam" id="PF13519"/>
    </source>
</evidence>
<protein>
    <submittedName>
        <fullName evidence="2">VWA domain-containing protein</fullName>
    </submittedName>
</protein>
<dbReference type="Proteomes" id="UP000319212">
    <property type="component" value="Unassembled WGS sequence"/>
</dbReference>
<dbReference type="AlphaFoldDB" id="A0A502E247"/>
<dbReference type="OrthoDB" id="5793213at2"/>
<evidence type="ECO:0000313" key="2">
    <source>
        <dbReference type="EMBL" id="TPG31009.1"/>
    </source>
</evidence>
<accession>A0A502E247</accession>
<dbReference type="RefSeq" id="WP_140839499.1">
    <property type="nucleotide sequence ID" value="NZ_RCZI01000001.1"/>
</dbReference>
<dbReference type="InterPro" id="IPR002035">
    <property type="entry name" value="VWF_A"/>
</dbReference>
<dbReference type="EMBL" id="RCZI01000001">
    <property type="protein sequence ID" value="TPG31009.1"/>
    <property type="molecule type" value="Genomic_DNA"/>
</dbReference>
<dbReference type="PANTHER" id="PTHR35023">
    <property type="entry name" value="CHELATASE-RELATED"/>
    <property type="match status" value="1"/>
</dbReference>
<proteinExistence type="predicted"/>
<feature type="domain" description="VWFA" evidence="1">
    <location>
        <begin position="29"/>
        <end position="129"/>
    </location>
</feature>
<dbReference type="InterPro" id="IPR052989">
    <property type="entry name" value="Mg-chelatase_DI-like"/>
</dbReference>
<sequence length="185" mass="19733">MAARGAEPLRAEHLRHRAPSAPSGALHCLVLDCSGSMRTDDRLAQAKGVLLSLMDEAYRRRDAVALLCFGGDTVELRVPPQRAAAWNDAWVAPIGGGGGTPLAAAVQRADALLARQTGCVRWLWLLSDGRSTEAPPRPVSAERLIVLDFETGRGALGRAAQLAERWAPCRHLRSWEAGISTAAPG</sequence>
<evidence type="ECO:0000313" key="3">
    <source>
        <dbReference type="Proteomes" id="UP000319212"/>
    </source>
</evidence>
<comment type="caution">
    <text evidence="2">The sequence shown here is derived from an EMBL/GenBank/DDBJ whole genome shotgun (WGS) entry which is preliminary data.</text>
</comment>
<gene>
    <name evidence="2" type="ORF">EAH82_02535</name>
</gene>
<dbReference type="InterPro" id="IPR036465">
    <property type="entry name" value="vWFA_dom_sf"/>
</dbReference>
<dbReference type="Gene3D" id="3.40.50.410">
    <property type="entry name" value="von Willebrand factor, type A domain"/>
    <property type="match status" value="1"/>
</dbReference>
<dbReference type="Pfam" id="PF13519">
    <property type="entry name" value="VWA_2"/>
    <property type="match status" value="1"/>
</dbReference>
<organism evidence="2 3">
    <name type="scientific">Variovorax guangxiensis</name>
    <dbReference type="NCBI Taxonomy" id="1775474"/>
    <lineage>
        <taxon>Bacteria</taxon>
        <taxon>Pseudomonadati</taxon>
        <taxon>Pseudomonadota</taxon>
        <taxon>Betaproteobacteria</taxon>
        <taxon>Burkholderiales</taxon>
        <taxon>Comamonadaceae</taxon>
        <taxon>Variovorax</taxon>
    </lineage>
</organism>
<name>A0A502E247_9BURK</name>
<dbReference type="PANTHER" id="PTHR35023:SF1">
    <property type="entry name" value="MG-PROTOPORPHYRIN IX CHELATASE"/>
    <property type="match status" value="1"/>
</dbReference>
<dbReference type="SUPFAM" id="SSF53300">
    <property type="entry name" value="vWA-like"/>
    <property type="match status" value="1"/>
</dbReference>
<reference evidence="2 3" key="1">
    <citation type="journal article" date="2019" name="Environ. Microbiol.">
        <title>Species interactions and distinct microbial communities in high Arctic permafrost affected cryosols are associated with the CH4 and CO2 gas fluxes.</title>
        <authorList>
            <person name="Altshuler I."/>
            <person name="Hamel J."/>
            <person name="Turney S."/>
            <person name="Magnuson E."/>
            <person name="Levesque R."/>
            <person name="Greer C."/>
            <person name="Whyte L.G."/>
        </authorList>
    </citation>
    <scope>NUCLEOTIDE SEQUENCE [LARGE SCALE GENOMIC DNA]</scope>
    <source>
        <strain evidence="2 3">S06.C</strain>
    </source>
</reference>